<evidence type="ECO:0000256" key="4">
    <source>
        <dbReference type="ARBA" id="ARBA00022475"/>
    </source>
</evidence>
<evidence type="ECO:0000256" key="9">
    <source>
        <dbReference type="ARBA" id="ARBA00023244"/>
    </source>
</evidence>
<dbReference type="SUPFAM" id="SSF48452">
    <property type="entry name" value="TPR-like"/>
    <property type="match status" value="1"/>
</dbReference>
<evidence type="ECO:0000256" key="5">
    <source>
        <dbReference type="ARBA" id="ARBA00022519"/>
    </source>
</evidence>
<dbReference type="AlphaFoldDB" id="A0A840MW54"/>
<dbReference type="InterPro" id="IPR005254">
    <property type="entry name" value="Heme_biosyn_assoc_TPR_pro"/>
</dbReference>
<evidence type="ECO:0000256" key="8">
    <source>
        <dbReference type="ARBA" id="ARBA00023136"/>
    </source>
</evidence>
<reference evidence="12 13" key="1">
    <citation type="submission" date="2020-08" db="EMBL/GenBank/DDBJ databases">
        <title>Genomic Encyclopedia of Type Strains, Phase IV (KMG-IV): sequencing the most valuable type-strain genomes for metagenomic binning, comparative biology and taxonomic classification.</title>
        <authorList>
            <person name="Goeker M."/>
        </authorList>
    </citation>
    <scope>NUCLEOTIDE SEQUENCE [LARGE SCALE GENOMIC DNA]</scope>
    <source>
        <strain evidence="12 13">DSM 27165</strain>
    </source>
</reference>
<dbReference type="GO" id="GO:0006779">
    <property type="term" value="P:porphyrin-containing compound biosynthetic process"/>
    <property type="evidence" value="ECO:0007669"/>
    <property type="project" value="UniProtKB-KW"/>
</dbReference>
<dbReference type="Gene3D" id="1.25.40.10">
    <property type="entry name" value="Tetratricopeptide repeat domain"/>
    <property type="match status" value="1"/>
</dbReference>
<keyword evidence="8 10" id="KW-0472">Membrane</keyword>
<keyword evidence="6 10" id="KW-0812">Transmembrane</keyword>
<evidence type="ECO:0000313" key="12">
    <source>
        <dbReference type="EMBL" id="MBB5019401.1"/>
    </source>
</evidence>
<dbReference type="UniPathway" id="UPA00252"/>
<sequence>MKLLLWLIAIFTAAVAVTMLAGVNDGYALFVVPPYRLDISLNALIIMIITAFIIVYGLFRLTFSALELPKQVKAYHRKRNQEAARTAMLDALEAFFEGRYNRAEREASKMFDLEEDPRGKALAALLAARSAHIVRDFDKRDHHLSQAGIADQHVRLARYITQAELLADQRETTAALDALEEAKSIAPKLTNALRLELKIRQQRGEPEAVLRILEQLQKSDAIDTATAQTIRLASHLHILKHEPMNARSLREWWSRLDKHDRLQPRLAAAAARKLLQLGDIELATDVLINALEQDWDTELIELFGNLHHNHPQGNDNLLKLIQQAESWLPQHPKDAALLLTLGRLCHAQQLWGKAQSYLEASLAVSPSVVAHIELAQLLEHIGKHEQAAQHFKKSLSHALVDIVD</sequence>
<evidence type="ECO:0000256" key="6">
    <source>
        <dbReference type="ARBA" id="ARBA00022692"/>
    </source>
</evidence>
<keyword evidence="9" id="KW-0627">Porphyrin biosynthesis</keyword>
<protein>
    <submittedName>
        <fullName evidence="12">HemY protein</fullName>
    </submittedName>
</protein>
<feature type="transmembrane region" description="Helical" evidence="10">
    <location>
        <begin position="40"/>
        <end position="59"/>
    </location>
</feature>
<dbReference type="InterPro" id="IPR011990">
    <property type="entry name" value="TPR-like_helical_dom_sf"/>
</dbReference>
<organism evidence="12 13">
    <name type="scientific">Chitinivorax tropicus</name>
    <dbReference type="NCBI Taxonomy" id="714531"/>
    <lineage>
        <taxon>Bacteria</taxon>
        <taxon>Pseudomonadati</taxon>
        <taxon>Pseudomonadota</taxon>
        <taxon>Betaproteobacteria</taxon>
        <taxon>Chitinivorax</taxon>
    </lineage>
</organism>
<evidence type="ECO:0000256" key="2">
    <source>
        <dbReference type="ARBA" id="ARBA00004429"/>
    </source>
</evidence>
<comment type="caution">
    <text evidence="12">The sequence shown here is derived from an EMBL/GenBank/DDBJ whole genome shotgun (WGS) entry which is preliminary data.</text>
</comment>
<comment type="subcellular location">
    <subcellularLocation>
        <location evidence="2">Cell inner membrane</location>
        <topology evidence="2">Multi-pass membrane protein</topology>
    </subcellularLocation>
</comment>
<name>A0A840MW54_9PROT</name>
<feature type="domain" description="HemY N-terminal" evidence="11">
    <location>
        <begin position="26"/>
        <end position="132"/>
    </location>
</feature>
<evidence type="ECO:0000259" key="11">
    <source>
        <dbReference type="Pfam" id="PF07219"/>
    </source>
</evidence>
<dbReference type="GO" id="GO:0005886">
    <property type="term" value="C:plasma membrane"/>
    <property type="evidence" value="ECO:0007669"/>
    <property type="project" value="UniProtKB-SubCell"/>
</dbReference>
<comment type="pathway">
    <text evidence="3">Porphyrin-containing compound metabolism; protoheme biosynthesis.</text>
</comment>
<evidence type="ECO:0000256" key="7">
    <source>
        <dbReference type="ARBA" id="ARBA00022989"/>
    </source>
</evidence>
<dbReference type="GO" id="GO:0042168">
    <property type="term" value="P:heme metabolic process"/>
    <property type="evidence" value="ECO:0007669"/>
    <property type="project" value="InterPro"/>
</dbReference>
<gene>
    <name evidence="12" type="ORF">HNQ59_002702</name>
</gene>
<keyword evidence="4" id="KW-1003">Cell membrane</keyword>
<dbReference type="InterPro" id="IPR010817">
    <property type="entry name" value="HemY_N"/>
</dbReference>
<evidence type="ECO:0000256" key="10">
    <source>
        <dbReference type="SAM" id="Phobius"/>
    </source>
</evidence>
<evidence type="ECO:0000256" key="3">
    <source>
        <dbReference type="ARBA" id="ARBA00004744"/>
    </source>
</evidence>
<keyword evidence="13" id="KW-1185">Reference proteome</keyword>
<dbReference type="NCBIfam" id="TIGR00540">
    <property type="entry name" value="TPR_hemY_coli"/>
    <property type="match status" value="1"/>
</dbReference>
<evidence type="ECO:0000313" key="13">
    <source>
        <dbReference type="Proteomes" id="UP000575898"/>
    </source>
</evidence>
<dbReference type="RefSeq" id="WP_184040196.1">
    <property type="nucleotide sequence ID" value="NZ_JACHHY010000016.1"/>
</dbReference>
<comment type="function">
    <text evidence="1">Involved in a late step of protoheme IX synthesis.</text>
</comment>
<keyword evidence="7 10" id="KW-1133">Transmembrane helix</keyword>
<dbReference type="EMBL" id="JACHHY010000016">
    <property type="protein sequence ID" value="MBB5019401.1"/>
    <property type="molecule type" value="Genomic_DNA"/>
</dbReference>
<proteinExistence type="predicted"/>
<keyword evidence="5" id="KW-0997">Cell inner membrane</keyword>
<dbReference type="Proteomes" id="UP000575898">
    <property type="component" value="Unassembled WGS sequence"/>
</dbReference>
<dbReference type="Pfam" id="PF07219">
    <property type="entry name" value="HemY_N"/>
    <property type="match status" value="1"/>
</dbReference>
<evidence type="ECO:0000256" key="1">
    <source>
        <dbReference type="ARBA" id="ARBA00002962"/>
    </source>
</evidence>
<accession>A0A840MW54</accession>